<dbReference type="InterPro" id="IPR052892">
    <property type="entry name" value="NA-targeting_endonuclease"/>
</dbReference>
<dbReference type="RefSeq" id="WP_280762416.1">
    <property type="nucleotide sequence ID" value="NZ_JARXVC010000013.1"/>
</dbReference>
<comment type="caution">
    <text evidence="2">The sequence shown here is derived from an EMBL/GenBank/DDBJ whole genome shotgun (WGS) entry which is preliminary data.</text>
</comment>
<dbReference type="Pfam" id="PF14279">
    <property type="entry name" value="HNH_5"/>
    <property type="match status" value="1"/>
</dbReference>
<reference evidence="2 3" key="1">
    <citation type="submission" date="2023-04" db="EMBL/GenBank/DDBJ databases">
        <title>Forest soil microbial communities from Buena Vista Peninsula, Colon Province, Panama.</title>
        <authorList>
            <person name="Bouskill N."/>
        </authorList>
    </citation>
    <scope>NUCLEOTIDE SEQUENCE [LARGE SCALE GENOMIC DNA]</scope>
    <source>
        <strain evidence="2 3">CFH S0262</strain>
    </source>
</reference>
<feature type="domain" description="HNH nuclease" evidence="1">
    <location>
        <begin position="6"/>
        <end position="59"/>
    </location>
</feature>
<dbReference type="InterPro" id="IPR029471">
    <property type="entry name" value="HNH_5"/>
</dbReference>
<sequence length="188" mass="21231">MAVPNRLRYEVLRRDNHACRYCGGAAPEVKLTIDHVVPVALGGGDEPSNLVTACRDCNSGKTSTTPDAPIVDDVAQRAQQWAEAMAQVAAERAQDRQVRDFIRDTIAHMWDCWQTSDGQTKPRASDWKNSIDTFYAAGLDLDDFEDLIESTMTCRGVTDRWRYFCGCCWTRIKQNQKRAAEILEGQER</sequence>
<dbReference type="PANTHER" id="PTHR33877">
    <property type="entry name" value="SLL1193 PROTEIN"/>
    <property type="match status" value="1"/>
</dbReference>
<proteinExistence type="predicted"/>
<dbReference type="EMBL" id="JARXVC010000013">
    <property type="protein sequence ID" value="MDH6283135.1"/>
    <property type="molecule type" value="Genomic_DNA"/>
</dbReference>
<evidence type="ECO:0000313" key="3">
    <source>
        <dbReference type="Proteomes" id="UP001160334"/>
    </source>
</evidence>
<organism evidence="2 3">
    <name type="scientific">Prescottella agglutinans</name>
    <dbReference type="NCBI Taxonomy" id="1644129"/>
    <lineage>
        <taxon>Bacteria</taxon>
        <taxon>Bacillati</taxon>
        <taxon>Actinomycetota</taxon>
        <taxon>Actinomycetes</taxon>
        <taxon>Mycobacteriales</taxon>
        <taxon>Nocardiaceae</taxon>
        <taxon>Prescottella</taxon>
    </lineage>
</organism>
<name>A0ABT6MFY7_9NOCA</name>
<keyword evidence="3" id="KW-1185">Reference proteome</keyword>
<dbReference type="Proteomes" id="UP001160334">
    <property type="component" value="Unassembled WGS sequence"/>
</dbReference>
<dbReference type="PANTHER" id="PTHR33877:SF1">
    <property type="entry name" value="TYPE IV METHYL-DIRECTED RESTRICTION ENZYME ECOKMCRA"/>
    <property type="match status" value="1"/>
</dbReference>
<dbReference type="InterPro" id="IPR003615">
    <property type="entry name" value="HNH_nuc"/>
</dbReference>
<dbReference type="Gene3D" id="1.10.30.50">
    <property type="match status" value="1"/>
</dbReference>
<dbReference type="CDD" id="cd00085">
    <property type="entry name" value="HNHc"/>
    <property type="match status" value="1"/>
</dbReference>
<dbReference type="SMART" id="SM00507">
    <property type="entry name" value="HNHc"/>
    <property type="match status" value="1"/>
</dbReference>
<gene>
    <name evidence="2" type="ORF">M2280_004378</name>
</gene>
<evidence type="ECO:0000313" key="2">
    <source>
        <dbReference type="EMBL" id="MDH6283135.1"/>
    </source>
</evidence>
<protein>
    <recommendedName>
        <fullName evidence="1">HNH nuclease domain-containing protein</fullName>
    </recommendedName>
</protein>
<evidence type="ECO:0000259" key="1">
    <source>
        <dbReference type="SMART" id="SM00507"/>
    </source>
</evidence>
<accession>A0ABT6MFY7</accession>